<protein>
    <submittedName>
        <fullName evidence="5">Predicted protein</fullName>
    </submittedName>
</protein>
<accession>D2VHP0</accession>
<dbReference type="SUPFAM" id="SSF52047">
    <property type="entry name" value="RNI-like"/>
    <property type="match status" value="1"/>
</dbReference>
<dbReference type="KEGG" id="ngr:NAEGRDRAFT_49623"/>
<dbReference type="InterPro" id="IPR032675">
    <property type="entry name" value="LRR_dom_sf"/>
</dbReference>
<dbReference type="InterPro" id="IPR052410">
    <property type="entry name" value="DRC5"/>
</dbReference>
<gene>
    <name evidence="5" type="ORF">NAEGRDRAFT_49623</name>
</gene>
<evidence type="ECO:0000256" key="3">
    <source>
        <dbReference type="ARBA" id="ARBA00023212"/>
    </source>
</evidence>
<comment type="subcellular location">
    <subcellularLocation>
        <location evidence="1">Cytoplasm</location>
        <location evidence="1">Cytoskeleton</location>
    </subcellularLocation>
</comment>
<evidence type="ECO:0000313" key="6">
    <source>
        <dbReference type="Proteomes" id="UP000006671"/>
    </source>
</evidence>
<dbReference type="GeneID" id="8862220"/>
<organism evidence="6">
    <name type="scientific">Naegleria gruberi</name>
    <name type="common">Amoeba</name>
    <dbReference type="NCBI Taxonomy" id="5762"/>
    <lineage>
        <taxon>Eukaryota</taxon>
        <taxon>Discoba</taxon>
        <taxon>Heterolobosea</taxon>
        <taxon>Tetramitia</taxon>
        <taxon>Eutetramitia</taxon>
        <taxon>Vahlkampfiidae</taxon>
        <taxon>Naegleria</taxon>
    </lineage>
</organism>
<dbReference type="PROSITE" id="PS51450">
    <property type="entry name" value="LRR"/>
    <property type="match status" value="1"/>
</dbReference>
<dbReference type="Pfam" id="PF13516">
    <property type="entry name" value="LRR_6"/>
    <property type="match status" value="3"/>
</dbReference>
<dbReference type="Gene3D" id="3.80.10.10">
    <property type="entry name" value="Ribonuclease Inhibitor"/>
    <property type="match status" value="2"/>
</dbReference>
<name>D2VHP0_NAEGR</name>
<dbReference type="OrthoDB" id="2095648at2759"/>
<keyword evidence="6" id="KW-1185">Reference proteome</keyword>
<keyword evidence="2" id="KW-0963">Cytoplasm</keyword>
<evidence type="ECO:0000256" key="2">
    <source>
        <dbReference type="ARBA" id="ARBA00022490"/>
    </source>
</evidence>
<dbReference type="AlphaFoldDB" id="D2VHP0"/>
<proteinExistence type="predicted"/>
<dbReference type="EMBL" id="GG738872">
    <property type="protein sequence ID" value="EFC43710.1"/>
    <property type="molecule type" value="Genomic_DNA"/>
</dbReference>
<dbReference type="PANTHER" id="PTHR24107:SF2">
    <property type="entry name" value="NLR FAMILY CARD DOMAIN CONTAINING 3"/>
    <property type="match status" value="1"/>
</dbReference>
<dbReference type="VEuPathDB" id="AmoebaDB:NAEGRDRAFT_49623"/>
<feature type="compositionally biased region" description="Acidic residues" evidence="4">
    <location>
        <begin position="465"/>
        <end position="489"/>
    </location>
</feature>
<reference evidence="5 6" key="1">
    <citation type="journal article" date="2010" name="Cell">
        <title>The genome of Naegleria gruberi illuminates early eukaryotic versatility.</title>
        <authorList>
            <person name="Fritz-Laylin L.K."/>
            <person name="Prochnik S.E."/>
            <person name="Ginger M.L."/>
            <person name="Dacks J.B."/>
            <person name="Carpenter M.L."/>
            <person name="Field M.C."/>
            <person name="Kuo A."/>
            <person name="Paredez A."/>
            <person name="Chapman J."/>
            <person name="Pham J."/>
            <person name="Shu S."/>
            <person name="Neupane R."/>
            <person name="Cipriano M."/>
            <person name="Mancuso J."/>
            <person name="Tu H."/>
            <person name="Salamov A."/>
            <person name="Lindquist E."/>
            <person name="Shapiro H."/>
            <person name="Lucas S."/>
            <person name="Grigoriev I.V."/>
            <person name="Cande W.Z."/>
            <person name="Fulton C."/>
            <person name="Rokhsar D.S."/>
            <person name="Dawson S.C."/>
        </authorList>
    </citation>
    <scope>NUCLEOTIDE SEQUENCE [LARGE SCALE GENOMIC DNA]</scope>
    <source>
        <strain evidence="5 6">NEG-M</strain>
    </source>
</reference>
<dbReference type="RefSeq" id="XP_002676454.1">
    <property type="nucleotide sequence ID" value="XM_002676408.1"/>
</dbReference>
<evidence type="ECO:0000313" key="5">
    <source>
        <dbReference type="EMBL" id="EFC43710.1"/>
    </source>
</evidence>
<evidence type="ECO:0000256" key="1">
    <source>
        <dbReference type="ARBA" id="ARBA00004245"/>
    </source>
</evidence>
<feature type="region of interest" description="Disordered" evidence="4">
    <location>
        <begin position="449"/>
        <end position="489"/>
    </location>
</feature>
<dbReference type="InterPro" id="IPR001611">
    <property type="entry name" value="Leu-rich_rpt"/>
</dbReference>
<dbReference type="Proteomes" id="UP000006671">
    <property type="component" value="Unassembled WGS sequence"/>
</dbReference>
<keyword evidence="3" id="KW-0206">Cytoskeleton</keyword>
<dbReference type="GO" id="GO:0005856">
    <property type="term" value="C:cytoskeleton"/>
    <property type="evidence" value="ECO:0007669"/>
    <property type="project" value="UniProtKB-SubCell"/>
</dbReference>
<sequence length="489" mass="56113">MKRSLLEEVDDLNHLCDSRMMIRDSELSLVDVKFSPNKKKKTKDSDHEETFSLPDEMIGIILSFLDWEVIMENMIRVSKQFYEESCRTTLHVTIEENWQYKFLEFGTKQKQEDNLHNDMEYSFESYKNPSMYNSTKINIQSLVITKQSTKDFKLLPWIRNATIFSNMKKLVLSSCNLDNSLCQLLCYNIPSEISLVELDLSINLISEGAMKYLFDFLITKGISIETLNLSQNLIRHFQPIKRNVMFNLKSLDLSYNRIDDCILDFAKFHQLEKLKLKNQAISGESLIMIQKIKTLSYLNLGWVKSFSEEICSQYFQGAIHPNLHTLKISSTIGDEGCLEIANCNLANLTNLSLDMSGISTVGCCYISNSKTLTKLEHLSLYGNSISDEGLISILESVNLRSTLKFLNLGSNNVSEQGIEYILENGINKIMELILVNSSCSRKSIQKVKSKFKEQITISKSSEPSSSEEENDDEEESEEEEIDDSEDLEW</sequence>
<dbReference type="InParanoid" id="D2VHP0"/>
<evidence type="ECO:0000256" key="4">
    <source>
        <dbReference type="SAM" id="MobiDB-lite"/>
    </source>
</evidence>
<dbReference type="PANTHER" id="PTHR24107">
    <property type="entry name" value="YNEIN REGULATORY COMPLEX SUBUNIT 5"/>
    <property type="match status" value="1"/>
</dbReference>